<keyword evidence="1" id="KW-0479">Metal-binding</keyword>
<reference evidence="4" key="1">
    <citation type="journal article" date="2020" name="Stud. Mycol.">
        <title>101 Dothideomycetes genomes: a test case for predicting lifestyles and emergence of pathogens.</title>
        <authorList>
            <person name="Haridas S."/>
            <person name="Albert R."/>
            <person name="Binder M."/>
            <person name="Bloem J."/>
            <person name="Labutti K."/>
            <person name="Salamov A."/>
            <person name="Andreopoulos B."/>
            <person name="Baker S."/>
            <person name="Barry K."/>
            <person name="Bills G."/>
            <person name="Bluhm B."/>
            <person name="Cannon C."/>
            <person name="Castanera R."/>
            <person name="Culley D."/>
            <person name="Daum C."/>
            <person name="Ezra D."/>
            <person name="Gonzalez J."/>
            <person name="Henrissat B."/>
            <person name="Kuo A."/>
            <person name="Liang C."/>
            <person name="Lipzen A."/>
            <person name="Lutzoni F."/>
            <person name="Magnuson J."/>
            <person name="Mondo S."/>
            <person name="Nolan M."/>
            <person name="Ohm R."/>
            <person name="Pangilinan J."/>
            <person name="Park H.-J."/>
            <person name="Ramirez L."/>
            <person name="Alfaro M."/>
            <person name="Sun H."/>
            <person name="Tritt A."/>
            <person name="Yoshinaga Y."/>
            <person name="Zwiers L.-H."/>
            <person name="Turgeon B."/>
            <person name="Goodwin S."/>
            <person name="Spatafora J."/>
            <person name="Crous P."/>
            <person name="Grigoriev I."/>
        </authorList>
    </citation>
    <scope>NUCLEOTIDE SEQUENCE</scope>
    <source>
        <strain evidence="4">CBS 122681</strain>
    </source>
</reference>
<dbReference type="InterPro" id="IPR013083">
    <property type="entry name" value="Znf_RING/FYVE/PHD"/>
</dbReference>
<dbReference type="PROSITE" id="PS50089">
    <property type="entry name" value="ZF_RING_2"/>
    <property type="match status" value="1"/>
</dbReference>
<proteinExistence type="predicted"/>
<dbReference type="InterPro" id="IPR001841">
    <property type="entry name" value="Znf_RING"/>
</dbReference>
<dbReference type="SUPFAM" id="SSF57850">
    <property type="entry name" value="RING/U-box"/>
    <property type="match status" value="1"/>
</dbReference>
<dbReference type="EMBL" id="MU004516">
    <property type="protein sequence ID" value="KAF2648881.1"/>
    <property type="molecule type" value="Genomic_DNA"/>
</dbReference>
<evidence type="ECO:0000256" key="2">
    <source>
        <dbReference type="SAM" id="MobiDB-lite"/>
    </source>
</evidence>
<dbReference type="AlphaFoldDB" id="A0A6A6SPJ5"/>
<keyword evidence="1" id="KW-0862">Zinc</keyword>
<dbReference type="GO" id="GO:0008270">
    <property type="term" value="F:zinc ion binding"/>
    <property type="evidence" value="ECO:0007669"/>
    <property type="project" value="UniProtKB-KW"/>
</dbReference>
<dbReference type="Gene3D" id="3.30.40.10">
    <property type="entry name" value="Zinc/RING finger domain, C3HC4 (zinc finger)"/>
    <property type="match status" value="1"/>
</dbReference>
<keyword evidence="1" id="KW-0863">Zinc-finger</keyword>
<protein>
    <recommendedName>
        <fullName evidence="3">RING-type domain-containing protein</fullName>
    </recommendedName>
</protein>
<feature type="region of interest" description="Disordered" evidence="2">
    <location>
        <begin position="387"/>
        <end position="413"/>
    </location>
</feature>
<dbReference type="Proteomes" id="UP000799324">
    <property type="component" value="Unassembled WGS sequence"/>
</dbReference>
<feature type="domain" description="RING-type" evidence="3">
    <location>
        <begin position="166"/>
        <end position="215"/>
    </location>
</feature>
<organism evidence="4 5">
    <name type="scientific">Lophiostoma macrostomum CBS 122681</name>
    <dbReference type="NCBI Taxonomy" id="1314788"/>
    <lineage>
        <taxon>Eukaryota</taxon>
        <taxon>Fungi</taxon>
        <taxon>Dikarya</taxon>
        <taxon>Ascomycota</taxon>
        <taxon>Pezizomycotina</taxon>
        <taxon>Dothideomycetes</taxon>
        <taxon>Pleosporomycetidae</taxon>
        <taxon>Pleosporales</taxon>
        <taxon>Lophiostomataceae</taxon>
        <taxon>Lophiostoma</taxon>
    </lineage>
</organism>
<keyword evidence="5" id="KW-1185">Reference proteome</keyword>
<gene>
    <name evidence="4" type="ORF">K491DRAFT_684299</name>
</gene>
<evidence type="ECO:0000256" key="1">
    <source>
        <dbReference type="PROSITE-ProRule" id="PRU00175"/>
    </source>
</evidence>
<evidence type="ECO:0000313" key="5">
    <source>
        <dbReference type="Proteomes" id="UP000799324"/>
    </source>
</evidence>
<evidence type="ECO:0000259" key="3">
    <source>
        <dbReference type="PROSITE" id="PS50089"/>
    </source>
</evidence>
<sequence>MDSSPINWAEELAGRMTEDSLKNVIAIYDQAEQRFKDASETIRAALIIAGSDTESHLSFDKYNQLDYFTLLFWKDPCLDVATSTQDEAEQLETSSRSALRLGTLEHRERDGKELYPTTDRFTPLCFIRGRDNLRDDHRHLLEDKATKVSRQIDASEEAMASDEKECYACRFKYAPEFSDEKMLEPAVKSRCGHLHGATCLDHWVNSGHFTCPLCRQSLFPDSLTLPAEILKYITAMPAVIQEIQSLDEGIDHFLTKEFEQFHDEDFGELLNKMLKCGNDFLEHKRGLDREMDNLMGEVSPCEPGTTALQIAQQIHQHVQEGTPHQDQQPYTGLYVTIPQGNPSVSDVAQSLEQLVHEATGVNLGPGLMLMPFPLYIYVAIDTNSADVSEGGGDETASSGPGVADQVFASDHIP</sequence>
<accession>A0A6A6SPJ5</accession>
<name>A0A6A6SPJ5_9PLEO</name>
<dbReference type="OrthoDB" id="3946702at2759"/>
<evidence type="ECO:0000313" key="4">
    <source>
        <dbReference type="EMBL" id="KAF2648881.1"/>
    </source>
</evidence>